<dbReference type="AlphaFoldDB" id="G8ZXP1"/>
<dbReference type="SUPFAM" id="SSF46785">
    <property type="entry name" value="Winged helix' DNA-binding domain"/>
    <property type="match status" value="1"/>
</dbReference>
<dbReference type="GO" id="GO:0043161">
    <property type="term" value="P:proteasome-mediated ubiquitin-dependent protein catabolic process"/>
    <property type="evidence" value="ECO:0007669"/>
    <property type="project" value="EnsemblFungi"/>
</dbReference>
<dbReference type="OrthoDB" id="1418352at2759"/>
<dbReference type="Gene3D" id="1.25.40.570">
    <property type="match status" value="1"/>
</dbReference>
<dbReference type="FunCoup" id="G8ZXP1">
    <property type="interactions" value="1259"/>
</dbReference>
<dbReference type="SUPFAM" id="SSF48452">
    <property type="entry name" value="TPR-like"/>
    <property type="match status" value="1"/>
</dbReference>
<evidence type="ECO:0000313" key="4">
    <source>
        <dbReference type="EMBL" id="CCE93658.1"/>
    </source>
</evidence>
<dbReference type="InterPro" id="IPR036390">
    <property type="entry name" value="WH_DNA-bd_sf"/>
</dbReference>
<evidence type="ECO:0000259" key="3">
    <source>
        <dbReference type="PROSITE" id="PS50250"/>
    </source>
</evidence>
<sequence length="425" mass="49129">MTELQKARDLVREKKYADAEKVYLELLRGAENETKEASTKSKNEQEVCLLELGDLYVVTNDKAKLRDFIPQSTEYMMQFAKSKTAKVLKALIEDFEKVPDSYDDQIYVCQKSIEFAKKEKRVFLQHSLSIKLATLYYLKKQYKDSLDLNKELLREFKKLDDKPSLVDIHLLESKVYHKLRNLAKAKASLTAARTAANSIYCSTATIAELDLMSGILHCEDKDYKTAFSYFYESFENFHNLSTHNSYEKACLVLKYMLLSKIMLNLIDEVKTILNAKYTKETYQSRGIEAMKQVAKAYNSRSLLDFNAAMRQYKEEIMGDELIRSHFNALYDTLLESNLCKIIEPFECVEISHISKMIGLDLQQIEGKLSQMILDKVFFGVLDQGNGWLYIYETPHQDATYDCALELIGELDNVVDQLYEKASALY</sequence>
<dbReference type="PROSITE" id="PS50250">
    <property type="entry name" value="PCI"/>
    <property type="match status" value="1"/>
</dbReference>
<comment type="similarity">
    <text evidence="1">Belongs to the proteasome subunit S9 family.</text>
</comment>
<dbReference type="STRING" id="1076872.G8ZXP1"/>
<feature type="domain" description="PCI" evidence="3">
    <location>
        <begin position="226"/>
        <end position="395"/>
    </location>
</feature>
<proteinExistence type="inferred from homology"/>
<dbReference type="GO" id="GO:0005198">
    <property type="term" value="F:structural molecule activity"/>
    <property type="evidence" value="ECO:0007669"/>
    <property type="project" value="EnsemblFungi"/>
</dbReference>
<dbReference type="KEGG" id="tdl:TDEL_0G02910"/>
<dbReference type="SMART" id="SM00088">
    <property type="entry name" value="PINT"/>
    <property type="match status" value="1"/>
</dbReference>
<keyword evidence="2" id="KW-0647">Proteasome</keyword>
<dbReference type="Pfam" id="PF18055">
    <property type="entry name" value="RPN6_N"/>
    <property type="match status" value="1"/>
</dbReference>
<reference evidence="4 5" key="1">
    <citation type="journal article" date="2011" name="Proc. Natl. Acad. Sci. U.S.A.">
        <title>Evolutionary erosion of yeast sex chromosomes by mating-type switching accidents.</title>
        <authorList>
            <person name="Gordon J.L."/>
            <person name="Armisen D."/>
            <person name="Proux-Wera E."/>
            <person name="Oheigeartaigh S.S."/>
            <person name="Byrne K.P."/>
            <person name="Wolfe K.H."/>
        </authorList>
    </citation>
    <scope>NUCLEOTIDE SEQUENCE [LARGE SCALE GENOMIC DNA]</scope>
    <source>
        <strain evidence="5">ATCC 10662 / CBS 1146 / NBRC 0425 / NCYC 2629 / NRRL Y-866</strain>
    </source>
</reference>
<dbReference type="InterPro" id="IPR040780">
    <property type="entry name" value="Rpn6_C_helix"/>
</dbReference>
<accession>G8ZXP1</accession>
<gene>
    <name evidence="4" type="primary">TDEL0G02910</name>
    <name evidence="4" type="ORF">TDEL_0G02910</name>
</gene>
<evidence type="ECO:0000256" key="2">
    <source>
        <dbReference type="ARBA" id="ARBA00022942"/>
    </source>
</evidence>
<dbReference type="InParanoid" id="G8ZXP1"/>
<keyword evidence="5" id="KW-1185">Reference proteome</keyword>
<dbReference type="InterPro" id="IPR050871">
    <property type="entry name" value="26S_Proteasome/COP9_Components"/>
</dbReference>
<dbReference type="GeneID" id="11504874"/>
<evidence type="ECO:0000256" key="1">
    <source>
        <dbReference type="ARBA" id="ARBA00007454"/>
    </source>
</evidence>
<dbReference type="InterPro" id="IPR040773">
    <property type="entry name" value="Rpn6_N"/>
</dbReference>
<dbReference type="EMBL" id="HE616748">
    <property type="protein sequence ID" value="CCE93658.1"/>
    <property type="molecule type" value="Genomic_DNA"/>
</dbReference>
<dbReference type="GO" id="GO:0043248">
    <property type="term" value="P:proteasome assembly"/>
    <property type="evidence" value="ECO:0007669"/>
    <property type="project" value="EnsemblFungi"/>
</dbReference>
<dbReference type="HOGENOM" id="CLU_029573_2_1_1"/>
<organism evidence="4 5">
    <name type="scientific">Torulaspora delbrueckii</name>
    <name type="common">Yeast</name>
    <name type="synonym">Candida colliculosa</name>
    <dbReference type="NCBI Taxonomy" id="4950"/>
    <lineage>
        <taxon>Eukaryota</taxon>
        <taxon>Fungi</taxon>
        <taxon>Dikarya</taxon>
        <taxon>Ascomycota</taxon>
        <taxon>Saccharomycotina</taxon>
        <taxon>Saccharomycetes</taxon>
        <taxon>Saccharomycetales</taxon>
        <taxon>Saccharomycetaceae</taxon>
        <taxon>Torulaspora</taxon>
    </lineage>
</organism>
<dbReference type="Proteomes" id="UP000005627">
    <property type="component" value="Chromosome 7"/>
</dbReference>
<dbReference type="PANTHER" id="PTHR10678">
    <property type="entry name" value="26S PROTEASOME NON-ATPASE REGULATORY SUBUNIT 11/COP9 SIGNALOSOME COMPLEX SUBUNIT 2"/>
    <property type="match status" value="1"/>
</dbReference>
<dbReference type="InterPro" id="IPR000717">
    <property type="entry name" value="PCI_dom"/>
</dbReference>
<dbReference type="Pfam" id="PF18503">
    <property type="entry name" value="RPN6_C_helix"/>
    <property type="match status" value="1"/>
</dbReference>
<protein>
    <recommendedName>
        <fullName evidence="3">PCI domain-containing protein</fullName>
    </recommendedName>
</protein>
<dbReference type="eggNOG" id="KOG1463">
    <property type="taxonomic scope" value="Eukaryota"/>
</dbReference>
<name>G8ZXP1_TORDE</name>
<dbReference type="GO" id="GO:0034515">
    <property type="term" value="C:proteasome storage granule"/>
    <property type="evidence" value="ECO:0007669"/>
    <property type="project" value="EnsemblFungi"/>
</dbReference>
<dbReference type="RefSeq" id="XP_003682869.1">
    <property type="nucleotide sequence ID" value="XM_003682821.1"/>
</dbReference>
<evidence type="ECO:0000313" key="5">
    <source>
        <dbReference type="Proteomes" id="UP000005627"/>
    </source>
</evidence>
<dbReference type="InterPro" id="IPR011990">
    <property type="entry name" value="TPR-like_helical_dom_sf"/>
</dbReference>
<dbReference type="Pfam" id="PF01399">
    <property type="entry name" value="PCI"/>
    <property type="match status" value="1"/>
</dbReference>
<dbReference type="GO" id="GO:0008541">
    <property type="term" value="C:proteasome regulatory particle, lid subcomplex"/>
    <property type="evidence" value="ECO:0007669"/>
    <property type="project" value="EnsemblFungi"/>
</dbReference>
<dbReference type="SMART" id="SM00753">
    <property type="entry name" value="PAM"/>
    <property type="match status" value="1"/>
</dbReference>